<name>A0A0H2S4X9_9AGAM</name>
<keyword evidence="2" id="KW-0645">Protease</keyword>
<dbReference type="EMBL" id="KQ085988">
    <property type="protein sequence ID" value="KLO11951.1"/>
    <property type="molecule type" value="Genomic_DNA"/>
</dbReference>
<dbReference type="PANTHER" id="PTHR46915:SF2">
    <property type="entry name" value="UBIQUITIN-LIKE PROTEASE 4"/>
    <property type="match status" value="1"/>
</dbReference>
<dbReference type="SUPFAM" id="SSF54001">
    <property type="entry name" value="Cysteine proteinases"/>
    <property type="match status" value="1"/>
</dbReference>
<dbReference type="Proteomes" id="UP000053477">
    <property type="component" value="Unassembled WGS sequence"/>
</dbReference>
<proteinExistence type="inferred from homology"/>
<sequence length="721" mass="80367">MGRRRSRRTNEIIRHPKGGARARARKARSSEQGHIASDETAEPTPNPIRDKEPTPSLETPGSAQQDEDSPMDVDRNLTYESSLSTMSDVSSEDGVDLGQGDKFGSVLDKSVGGLEMNAQSQISDHTGQGLFAVGNPIRTAQITKGQMGSLDPIPLKELDRIIWTIPPIIHQYVDLGERGKTSGTIERVSRAVAERHASFEHTGLLQYKDELLDLAREEENFHTLFMPLDTNGEQSGFTLGSMDKPPTPLNNMDANIADAEGYHARDSLPPIEAFVQSRAASPNNESKVGQDEHELNMDKSSAHNLPLDLLDVVDPSGAMADPSVDPTDFEEDNVVLEIPSYPTNRPPTLKVLVTRLSGFELHECSLVRVQNEAMLNCEAVNCYLEWEHSVSNRGDNDYSIEPPLVVQRMCQKAKYSSIFECEYIIMPIHIDDSRHWVLCIVSDPGAVLADDSQRRTRLFFLDSYKNVTKDPVEKMVHAQTGEAWRLLVVSFLRDVAFYQLYRNEQISVDIYSPAVNQQHDSVNCGVFLCYNARMFLNKPDVAVAAWVSEMNESPRSRKVEWSMALTRREIEETLRSEMELWDARDTSNGSESKWFEDDVSKQHSFKGGGFLAHDRVLALVRGETALAKDNQHTKIQTTADSPIETSNSESPGTGALSGKRRMSGSTGKRSHRKRQRVNTARATSSASHSRDELDASEVDETASRMDVEEKASGMDMEVDEL</sequence>
<evidence type="ECO:0000259" key="6">
    <source>
        <dbReference type="PROSITE" id="PS50600"/>
    </source>
</evidence>
<dbReference type="OrthoDB" id="442460at2759"/>
<feature type="compositionally biased region" description="Basic residues" evidence="5">
    <location>
        <begin position="15"/>
        <end position="27"/>
    </location>
</feature>
<reference evidence="7 8" key="1">
    <citation type="submission" date="2015-04" db="EMBL/GenBank/DDBJ databases">
        <title>Complete genome sequence of Schizopora paradoxa KUC8140, a cosmopolitan wood degrader in East Asia.</title>
        <authorList>
            <consortium name="DOE Joint Genome Institute"/>
            <person name="Min B."/>
            <person name="Park H."/>
            <person name="Jang Y."/>
            <person name="Kim J.-J."/>
            <person name="Kim K.H."/>
            <person name="Pangilinan J."/>
            <person name="Lipzen A."/>
            <person name="Riley R."/>
            <person name="Grigoriev I.V."/>
            <person name="Spatafora J.W."/>
            <person name="Choi I.-G."/>
        </authorList>
    </citation>
    <scope>NUCLEOTIDE SEQUENCE [LARGE SCALE GENOMIC DNA]</scope>
    <source>
        <strain evidence="7 8">KUC8140</strain>
    </source>
</reference>
<dbReference type="InterPro" id="IPR038765">
    <property type="entry name" value="Papain-like_cys_pep_sf"/>
</dbReference>
<dbReference type="GO" id="GO:0008234">
    <property type="term" value="F:cysteine-type peptidase activity"/>
    <property type="evidence" value="ECO:0007669"/>
    <property type="project" value="UniProtKB-KW"/>
</dbReference>
<dbReference type="AlphaFoldDB" id="A0A0H2S4X9"/>
<protein>
    <recommendedName>
        <fullName evidence="6">Ubiquitin-like protease family profile domain-containing protein</fullName>
    </recommendedName>
</protein>
<comment type="similarity">
    <text evidence="1">Belongs to the peptidase C48 family.</text>
</comment>
<keyword evidence="8" id="KW-1185">Reference proteome</keyword>
<evidence type="ECO:0000256" key="1">
    <source>
        <dbReference type="ARBA" id="ARBA00005234"/>
    </source>
</evidence>
<feature type="compositionally biased region" description="Basic residues" evidence="5">
    <location>
        <begin position="658"/>
        <end position="676"/>
    </location>
</feature>
<dbReference type="PANTHER" id="PTHR46915">
    <property type="entry name" value="UBIQUITIN-LIKE PROTEASE 4-RELATED"/>
    <property type="match status" value="1"/>
</dbReference>
<evidence type="ECO:0000313" key="7">
    <source>
        <dbReference type="EMBL" id="KLO11951.1"/>
    </source>
</evidence>
<evidence type="ECO:0000256" key="5">
    <source>
        <dbReference type="SAM" id="MobiDB-lite"/>
    </source>
</evidence>
<feature type="region of interest" description="Disordered" evidence="5">
    <location>
        <begin position="630"/>
        <end position="721"/>
    </location>
</feature>
<feature type="region of interest" description="Disordered" evidence="5">
    <location>
        <begin position="1"/>
        <end position="73"/>
    </location>
</feature>
<dbReference type="InterPro" id="IPR003653">
    <property type="entry name" value="Peptidase_C48_C"/>
</dbReference>
<dbReference type="InParanoid" id="A0A0H2S4X9"/>
<dbReference type="GO" id="GO:0019783">
    <property type="term" value="F:ubiquitin-like protein peptidase activity"/>
    <property type="evidence" value="ECO:0007669"/>
    <property type="project" value="UniProtKB-ARBA"/>
</dbReference>
<feature type="compositionally biased region" description="Polar residues" evidence="5">
    <location>
        <begin position="633"/>
        <end position="651"/>
    </location>
</feature>
<organism evidence="7 8">
    <name type="scientific">Schizopora paradoxa</name>
    <dbReference type="NCBI Taxonomy" id="27342"/>
    <lineage>
        <taxon>Eukaryota</taxon>
        <taxon>Fungi</taxon>
        <taxon>Dikarya</taxon>
        <taxon>Basidiomycota</taxon>
        <taxon>Agaricomycotina</taxon>
        <taxon>Agaricomycetes</taxon>
        <taxon>Hymenochaetales</taxon>
        <taxon>Schizoporaceae</taxon>
        <taxon>Schizopora</taxon>
    </lineage>
</organism>
<evidence type="ECO:0000256" key="3">
    <source>
        <dbReference type="ARBA" id="ARBA00022801"/>
    </source>
</evidence>
<accession>A0A0H2S4X9</accession>
<dbReference type="Pfam" id="PF02902">
    <property type="entry name" value="Peptidase_C48"/>
    <property type="match status" value="1"/>
</dbReference>
<keyword evidence="4" id="KW-0788">Thiol protease</keyword>
<dbReference type="GO" id="GO:0016926">
    <property type="term" value="P:protein desumoylation"/>
    <property type="evidence" value="ECO:0007669"/>
    <property type="project" value="UniProtKB-ARBA"/>
</dbReference>
<evidence type="ECO:0000256" key="2">
    <source>
        <dbReference type="ARBA" id="ARBA00022670"/>
    </source>
</evidence>
<dbReference type="PROSITE" id="PS50600">
    <property type="entry name" value="ULP_PROTEASE"/>
    <property type="match status" value="1"/>
</dbReference>
<evidence type="ECO:0000313" key="8">
    <source>
        <dbReference type="Proteomes" id="UP000053477"/>
    </source>
</evidence>
<gene>
    <name evidence="7" type="ORF">SCHPADRAFT_891150</name>
</gene>
<dbReference type="Gene3D" id="3.40.395.10">
    <property type="entry name" value="Adenoviral Proteinase, Chain A"/>
    <property type="match status" value="1"/>
</dbReference>
<feature type="domain" description="Ubiquitin-like protease family profile" evidence="6">
    <location>
        <begin position="351"/>
        <end position="535"/>
    </location>
</feature>
<evidence type="ECO:0000256" key="4">
    <source>
        <dbReference type="ARBA" id="ARBA00022807"/>
    </source>
</evidence>
<dbReference type="GO" id="GO:0006508">
    <property type="term" value="P:proteolysis"/>
    <property type="evidence" value="ECO:0007669"/>
    <property type="project" value="UniProtKB-KW"/>
</dbReference>
<feature type="compositionally biased region" description="Basic and acidic residues" evidence="5">
    <location>
        <begin position="701"/>
        <end position="712"/>
    </location>
</feature>
<keyword evidence="3" id="KW-0378">Hydrolase</keyword>